<dbReference type="AlphaFoldDB" id="A0A158EGX3"/>
<evidence type="ECO:0000256" key="1">
    <source>
        <dbReference type="ARBA" id="ARBA00023239"/>
    </source>
</evidence>
<dbReference type="Proteomes" id="UP000071859">
    <property type="component" value="Unassembled WGS sequence"/>
</dbReference>
<proteinExistence type="predicted"/>
<gene>
    <name evidence="3" type="ORF">AWB78_07799</name>
</gene>
<protein>
    <submittedName>
        <fullName evidence="3">Amidohydrolase</fullName>
    </submittedName>
</protein>
<dbReference type="GO" id="GO:0016831">
    <property type="term" value="F:carboxy-lyase activity"/>
    <property type="evidence" value="ECO:0007669"/>
    <property type="project" value="InterPro"/>
</dbReference>
<dbReference type="PANTHER" id="PTHR21240">
    <property type="entry name" value="2-AMINO-3-CARBOXYLMUCONATE-6-SEMIALDEHYDE DECARBOXYLASE"/>
    <property type="match status" value="1"/>
</dbReference>
<dbReference type="EMBL" id="FCOX02000096">
    <property type="protein sequence ID" value="SAL05960.1"/>
    <property type="molecule type" value="Genomic_DNA"/>
</dbReference>
<reference evidence="3" key="1">
    <citation type="submission" date="2016-01" db="EMBL/GenBank/DDBJ databases">
        <authorList>
            <person name="Peeters C."/>
        </authorList>
    </citation>
    <scope>NUCLEOTIDE SEQUENCE</scope>
    <source>
        <strain evidence="3">LMG 29321</strain>
    </source>
</reference>
<organism evidence="3 4">
    <name type="scientific">Caballeronia calidae</name>
    <dbReference type="NCBI Taxonomy" id="1777139"/>
    <lineage>
        <taxon>Bacteria</taxon>
        <taxon>Pseudomonadati</taxon>
        <taxon>Pseudomonadota</taxon>
        <taxon>Betaproteobacteria</taxon>
        <taxon>Burkholderiales</taxon>
        <taxon>Burkholderiaceae</taxon>
        <taxon>Caballeronia</taxon>
    </lineage>
</organism>
<dbReference type="RefSeq" id="WP_062611907.1">
    <property type="nucleotide sequence ID" value="NZ_FCOX02000096.1"/>
</dbReference>
<keyword evidence="4" id="KW-1185">Reference proteome</keyword>
<sequence length="347" mass="38528">MIIDCAVHPVLDNIEFNKAVGSPWNLLKLPPLFGEKYRAPFDQMSVPAEQASSPAAVAEDLRRRGVDYAVLSPTTRGYWPNPQQAAAVASAANRLMSEKWLDAPESEGRFLGSIRIALNDTDTALREIDKWADDDRFVQLVVPARALATYGEQRFFPIWRAAAERGLVVFVHDDFATLVEPAPSQVGFPSYFAENHAIRPMSAIVQLTSFIVAGVFERLPELRVVFGDLSVHAARSLVIRTDKDWQSDRVEVPWVSKDPTLYLERQARFVTQPDDEISPHSTTSAGTIGGDNSSLVVFGSRHPYWDGVNAGDVFPTWSEKERARVLADNAAQFYPRLATRVSAELSS</sequence>
<evidence type="ECO:0000259" key="2">
    <source>
        <dbReference type="Pfam" id="PF04909"/>
    </source>
</evidence>
<name>A0A158EGX3_9BURK</name>
<dbReference type="Gene3D" id="3.20.20.140">
    <property type="entry name" value="Metal-dependent hydrolases"/>
    <property type="match status" value="1"/>
</dbReference>
<comment type="caution">
    <text evidence="3">The sequence shown here is derived from an EMBL/GenBank/DDBJ whole genome shotgun (WGS) entry which is preliminary data.</text>
</comment>
<dbReference type="PANTHER" id="PTHR21240:SF28">
    <property type="entry name" value="ISO-OROTATE DECARBOXYLASE (EUROFUNG)"/>
    <property type="match status" value="1"/>
</dbReference>
<evidence type="ECO:0000313" key="4">
    <source>
        <dbReference type="Proteomes" id="UP000071859"/>
    </source>
</evidence>
<dbReference type="InterPro" id="IPR032466">
    <property type="entry name" value="Metal_Hydrolase"/>
</dbReference>
<dbReference type="InterPro" id="IPR032465">
    <property type="entry name" value="ACMSD"/>
</dbReference>
<dbReference type="GO" id="GO:0016787">
    <property type="term" value="F:hydrolase activity"/>
    <property type="evidence" value="ECO:0007669"/>
    <property type="project" value="UniProtKB-KW"/>
</dbReference>
<keyword evidence="1" id="KW-0456">Lyase</keyword>
<dbReference type="OrthoDB" id="8673173at2"/>
<dbReference type="GO" id="GO:0005737">
    <property type="term" value="C:cytoplasm"/>
    <property type="evidence" value="ECO:0007669"/>
    <property type="project" value="TreeGrafter"/>
</dbReference>
<feature type="domain" description="Amidohydrolase-related" evidence="2">
    <location>
        <begin position="3"/>
        <end position="335"/>
    </location>
</feature>
<dbReference type="InterPro" id="IPR006680">
    <property type="entry name" value="Amidohydro-rel"/>
</dbReference>
<dbReference type="Pfam" id="PF04909">
    <property type="entry name" value="Amidohydro_2"/>
    <property type="match status" value="1"/>
</dbReference>
<dbReference type="SUPFAM" id="SSF51556">
    <property type="entry name" value="Metallo-dependent hydrolases"/>
    <property type="match status" value="1"/>
</dbReference>
<dbReference type="GO" id="GO:0019748">
    <property type="term" value="P:secondary metabolic process"/>
    <property type="evidence" value="ECO:0007669"/>
    <property type="project" value="TreeGrafter"/>
</dbReference>
<accession>A0A158EGX3</accession>
<evidence type="ECO:0000313" key="3">
    <source>
        <dbReference type="EMBL" id="SAL05960.1"/>
    </source>
</evidence>